<reference evidence="5" key="1">
    <citation type="submission" date="2020-02" db="EMBL/GenBank/DDBJ databases">
        <authorList>
            <person name="Meier V. D."/>
        </authorList>
    </citation>
    <scope>NUCLEOTIDE SEQUENCE</scope>
    <source>
        <strain evidence="5">AVDCRST_MAG77</strain>
    </source>
</reference>
<feature type="domain" description="Gfo/Idh/MocA-like oxidoreductase N-terminal" evidence="3">
    <location>
        <begin position="3"/>
        <end position="124"/>
    </location>
</feature>
<dbReference type="Pfam" id="PF22725">
    <property type="entry name" value="GFO_IDH_MocA_C3"/>
    <property type="match status" value="1"/>
</dbReference>
<evidence type="ECO:0000256" key="1">
    <source>
        <dbReference type="ARBA" id="ARBA00010928"/>
    </source>
</evidence>
<dbReference type="PANTHER" id="PTHR43708:SF5">
    <property type="entry name" value="CONSERVED EXPRESSED OXIDOREDUCTASE (EUROFUNG)-RELATED"/>
    <property type="match status" value="1"/>
</dbReference>
<gene>
    <name evidence="5" type="ORF">AVDCRST_MAG77-2159</name>
</gene>
<dbReference type="SUPFAM" id="SSF51735">
    <property type="entry name" value="NAD(P)-binding Rossmann-fold domains"/>
    <property type="match status" value="1"/>
</dbReference>
<dbReference type="GO" id="GO:0000166">
    <property type="term" value="F:nucleotide binding"/>
    <property type="evidence" value="ECO:0007669"/>
    <property type="project" value="InterPro"/>
</dbReference>
<protein>
    <recommendedName>
        <fullName evidence="6">Gfo/Idh/MocA family oxidoreductase</fullName>
    </recommendedName>
</protein>
<dbReference type="InterPro" id="IPR051317">
    <property type="entry name" value="Gfo/Idh/MocA_oxidoreduct"/>
</dbReference>
<dbReference type="Gene3D" id="3.30.360.10">
    <property type="entry name" value="Dihydrodipicolinate Reductase, domain 2"/>
    <property type="match status" value="1"/>
</dbReference>
<dbReference type="InterPro" id="IPR000683">
    <property type="entry name" value="Gfo/Idh/MocA-like_OxRdtase_N"/>
</dbReference>
<keyword evidence="2" id="KW-0560">Oxidoreductase</keyword>
<accession>A0A6J4IHH6</accession>
<dbReference type="InterPro" id="IPR055170">
    <property type="entry name" value="GFO_IDH_MocA-like_dom"/>
</dbReference>
<feature type="domain" description="GFO/IDH/MocA-like oxidoreductase" evidence="4">
    <location>
        <begin position="134"/>
        <end position="252"/>
    </location>
</feature>
<evidence type="ECO:0008006" key="6">
    <source>
        <dbReference type="Google" id="ProtNLM"/>
    </source>
</evidence>
<dbReference type="PANTHER" id="PTHR43708">
    <property type="entry name" value="CONSERVED EXPRESSED OXIDOREDUCTASE (EUROFUNG)"/>
    <property type="match status" value="1"/>
</dbReference>
<name>A0A6J4IHH6_9CHLR</name>
<dbReference type="Pfam" id="PF01408">
    <property type="entry name" value="GFO_IDH_MocA"/>
    <property type="match status" value="1"/>
</dbReference>
<sequence length="362" mass="39369">MIGIGLLGCGRISENHLVGYRDPEDLAQRGEIVALCDPNEEALRRQATRHEVARRYTRIEQLIDDRNVQVVAVLTPPDLRCDVVIPLLEAGKHVLVEKPFAHTYEEAQRMVDAAARCNRVLAVNQNYRWRADTLKLKELVDQGAIGQVVGMHQLHAMWRDEGPGWRRTTDYLAMAVMAVHWLDRFRWLAADEATSVYTAARSTGLLQSRGEDWAAMTVKFKGGAIGQCTEDWCSATRHRADTFVIDGTTGSLMADRSTITRFGRDTGDEQKYEVSGEFPATFAHSMRLVLEAVAGGTEPSISGRDNLNTIALLDACYTSAASGEVVHLDTALGAANDTATAAAHANGPATAAAGAGATHGSR</sequence>
<dbReference type="AlphaFoldDB" id="A0A6J4IHH6"/>
<evidence type="ECO:0000313" key="5">
    <source>
        <dbReference type="EMBL" id="CAA9250868.1"/>
    </source>
</evidence>
<evidence type="ECO:0000256" key="2">
    <source>
        <dbReference type="ARBA" id="ARBA00023002"/>
    </source>
</evidence>
<dbReference type="SUPFAM" id="SSF55347">
    <property type="entry name" value="Glyceraldehyde-3-phosphate dehydrogenase-like, C-terminal domain"/>
    <property type="match status" value="1"/>
</dbReference>
<comment type="similarity">
    <text evidence="1">Belongs to the Gfo/Idh/MocA family.</text>
</comment>
<dbReference type="Gene3D" id="3.40.50.720">
    <property type="entry name" value="NAD(P)-binding Rossmann-like Domain"/>
    <property type="match status" value="1"/>
</dbReference>
<evidence type="ECO:0000259" key="4">
    <source>
        <dbReference type="Pfam" id="PF22725"/>
    </source>
</evidence>
<proteinExistence type="inferred from homology"/>
<dbReference type="EMBL" id="CADCTC010000127">
    <property type="protein sequence ID" value="CAA9250868.1"/>
    <property type="molecule type" value="Genomic_DNA"/>
</dbReference>
<dbReference type="GO" id="GO:0016491">
    <property type="term" value="F:oxidoreductase activity"/>
    <property type="evidence" value="ECO:0007669"/>
    <property type="project" value="UniProtKB-KW"/>
</dbReference>
<organism evidence="5">
    <name type="scientific">uncultured Chloroflexota bacterium</name>
    <dbReference type="NCBI Taxonomy" id="166587"/>
    <lineage>
        <taxon>Bacteria</taxon>
        <taxon>Bacillati</taxon>
        <taxon>Chloroflexota</taxon>
        <taxon>environmental samples</taxon>
    </lineage>
</organism>
<evidence type="ECO:0000259" key="3">
    <source>
        <dbReference type="Pfam" id="PF01408"/>
    </source>
</evidence>
<dbReference type="InterPro" id="IPR036291">
    <property type="entry name" value="NAD(P)-bd_dom_sf"/>
</dbReference>